<accession>A0ABR5HGU2</accession>
<feature type="compositionally biased region" description="Acidic residues" evidence="1">
    <location>
        <begin position="59"/>
        <end position="128"/>
    </location>
</feature>
<proteinExistence type="predicted"/>
<dbReference type="NCBIfam" id="TIGR02300">
    <property type="entry name" value="FYDLN_acid"/>
    <property type="match status" value="1"/>
</dbReference>
<feature type="region of interest" description="Disordered" evidence="1">
    <location>
        <begin position="46"/>
        <end position="128"/>
    </location>
</feature>
<protein>
    <recommendedName>
        <fullName evidence="4">TIGR02300 family protein</fullName>
    </recommendedName>
</protein>
<comment type="caution">
    <text evidence="2">The sequence shown here is derived from an EMBL/GenBank/DDBJ whole genome shotgun (WGS) entry which is preliminary data.</text>
</comment>
<dbReference type="InterPro" id="IPR012644">
    <property type="entry name" value="CHP02300_FYDLN_acid"/>
</dbReference>
<dbReference type="Pfam" id="PF09538">
    <property type="entry name" value="FYDLN_acid"/>
    <property type="match status" value="1"/>
</dbReference>
<keyword evidence="3" id="KW-1185">Reference proteome</keyword>
<evidence type="ECO:0000256" key="1">
    <source>
        <dbReference type="SAM" id="MobiDB-lite"/>
    </source>
</evidence>
<sequence length="128" mass="13538">MARPELGLKRQCMSCGAKFYDLSRDPAVCPKCGTVYQVAALTSTRVPAPAIANRAPREEETEEEAGAPEMVSLDEVEAAEGGDDVAGDDDADVADAGGDDDTFLEEDEEGGDDVSDFIDSDIESDEES</sequence>
<reference evidence="2 3" key="1">
    <citation type="submission" date="2014-11" db="EMBL/GenBank/DDBJ databases">
        <title>Comparative genomics of Methylobacterium species.</title>
        <authorList>
            <person name="Chaudhry V."/>
            <person name="Patil P.B."/>
        </authorList>
    </citation>
    <scope>NUCLEOTIDE SEQUENCE [LARGE SCALE GENOMIC DNA]</scope>
    <source>
        <strain evidence="2 3">SE3.6</strain>
    </source>
</reference>
<gene>
    <name evidence="2" type="ORF">QR79_05230</name>
</gene>
<dbReference type="RefSeq" id="WP_048426836.1">
    <property type="nucleotide sequence ID" value="NZ_AP024145.1"/>
</dbReference>
<name>A0ABR5HGU2_9HYPH</name>
<dbReference type="Proteomes" id="UP000036471">
    <property type="component" value="Unassembled WGS sequence"/>
</dbReference>
<evidence type="ECO:0000313" key="3">
    <source>
        <dbReference type="Proteomes" id="UP000036471"/>
    </source>
</evidence>
<dbReference type="EMBL" id="JTHG01000038">
    <property type="protein sequence ID" value="KMO25894.1"/>
    <property type="molecule type" value="Genomic_DNA"/>
</dbReference>
<organism evidence="2 3">
    <name type="scientific">Methylobacterium indicum</name>
    <dbReference type="NCBI Taxonomy" id="1775910"/>
    <lineage>
        <taxon>Bacteria</taxon>
        <taxon>Pseudomonadati</taxon>
        <taxon>Pseudomonadota</taxon>
        <taxon>Alphaproteobacteria</taxon>
        <taxon>Hyphomicrobiales</taxon>
        <taxon>Methylobacteriaceae</taxon>
        <taxon>Methylobacterium</taxon>
    </lineage>
</organism>
<evidence type="ECO:0000313" key="2">
    <source>
        <dbReference type="EMBL" id="KMO25894.1"/>
    </source>
</evidence>
<evidence type="ECO:0008006" key="4">
    <source>
        <dbReference type="Google" id="ProtNLM"/>
    </source>
</evidence>